<reference evidence="9" key="1">
    <citation type="submission" date="2023-03" db="EMBL/GenBank/DDBJ databases">
        <title>Massive genome expansion in bonnet fungi (Mycena s.s.) driven by repeated elements and novel gene families across ecological guilds.</title>
        <authorList>
            <consortium name="Lawrence Berkeley National Laboratory"/>
            <person name="Harder C.B."/>
            <person name="Miyauchi S."/>
            <person name="Viragh M."/>
            <person name="Kuo A."/>
            <person name="Thoen E."/>
            <person name="Andreopoulos B."/>
            <person name="Lu D."/>
            <person name="Skrede I."/>
            <person name="Drula E."/>
            <person name="Henrissat B."/>
            <person name="Morin E."/>
            <person name="Kohler A."/>
            <person name="Barry K."/>
            <person name="LaButti K."/>
            <person name="Morin E."/>
            <person name="Salamov A."/>
            <person name="Lipzen A."/>
            <person name="Mereny Z."/>
            <person name="Hegedus B."/>
            <person name="Baldrian P."/>
            <person name="Stursova M."/>
            <person name="Weitz H."/>
            <person name="Taylor A."/>
            <person name="Grigoriev I.V."/>
            <person name="Nagy L.G."/>
            <person name="Martin F."/>
            <person name="Kauserud H."/>
        </authorList>
    </citation>
    <scope>NUCLEOTIDE SEQUENCE</scope>
    <source>
        <strain evidence="9">9144</strain>
    </source>
</reference>
<dbReference type="SUPFAM" id="SSF53098">
    <property type="entry name" value="Ribonuclease H-like"/>
    <property type="match status" value="1"/>
</dbReference>
<keyword evidence="7" id="KW-0378">Hydrolase</keyword>
<dbReference type="GO" id="GO:0003676">
    <property type="term" value="F:nucleic acid binding"/>
    <property type="evidence" value="ECO:0007669"/>
    <property type="project" value="InterPro"/>
</dbReference>
<name>A0AAD6YJS8_9AGAR</name>
<dbReference type="Proteomes" id="UP001219525">
    <property type="component" value="Unassembled WGS sequence"/>
</dbReference>
<dbReference type="InterPro" id="IPR036397">
    <property type="entry name" value="RNaseH_sf"/>
</dbReference>
<evidence type="ECO:0000256" key="3">
    <source>
        <dbReference type="ARBA" id="ARBA00012180"/>
    </source>
</evidence>
<sequence>PGETELDEDLWGLMSEVMEVGDMARHTYGPLLDTDAAARQVYVDGSCIGPSSARRAGAGLRWGMASLRNRALRVPGEQTNNRAELFAILGALATTPISVPLDIFTDSQYAINMIVHWGPAIAQTGWHCANGDALSAIQYQIRRRRGHIRFHYVRGHSGNKENEAADRLAKSG</sequence>
<dbReference type="AlphaFoldDB" id="A0AAD6YJS8"/>
<comment type="caution">
    <text evidence="9">The sequence shown here is derived from an EMBL/GenBank/DDBJ whole genome shotgun (WGS) entry which is preliminary data.</text>
</comment>
<keyword evidence="6" id="KW-0255">Endonuclease</keyword>
<dbReference type="CDD" id="cd09280">
    <property type="entry name" value="RNase_HI_eukaryote_like"/>
    <property type="match status" value="1"/>
</dbReference>
<gene>
    <name evidence="9" type="ORF">GGX14DRAFT_312948</name>
</gene>
<protein>
    <recommendedName>
        <fullName evidence="3">ribonuclease H</fullName>
        <ecNumber evidence="3">3.1.26.4</ecNumber>
    </recommendedName>
</protein>
<evidence type="ECO:0000256" key="6">
    <source>
        <dbReference type="ARBA" id="ARBA00022759"/>
    </source>
</evidence>
<evidence type="ECO:0000256" key="4">
    <source>
        <dbReference type="ARBA" id="ARBA00022722"/>
    </source>
</evidence>
<comment type="similarity">
    <text evidence="2">Belongs to the RNase H family.</text>
</comment>
<evidence type="ECO:0000256" key="5">
    <source>
        <dbReference type="ARBA" id="ARBA00022723"/>
    </source>
</evidence>
<comment type="catalytic activity">
    <reaction evidence="1">
        <text>Endonucleolytic cleavage to 5'-phosphomonoester.</text>
        <dbReference type="EC" id="3.1.26.4"/>
    </reaction>
</comment>
<evidence type="ECO:0000313" key="10">
    <source>
        <dbReference type="Proteomes" id="UP001219525"/>
    </source>
</evidence>
<dbReference type="InterPro" id="IPR050092">
    <property type="entry name" value="RNase_H"/>
</dbReference>
<dbReference type="PANTHER" id="PTHR10642">
    <property type="entry name" value="RIBONUCLEASE H1"/>
    <property type="match status" value="1"/>
</dbReference>
<evidence type="ECO:0000259" key="8">
    <source>
        <dbReference type="PROSITE" id="PS50879"/>
    </source>
</evidence>
<dbReference type="GO" id="GO:0046872">
    <property type="term" value="F:metal ion binding"/>
    <property type="evidence" value="ECO:0007669"/>
    <property type="project" value="UniProtKB-KW"/>
</dbReference>
<accession>A0AAD6YJS8</accession>
<keyword evidence="4" id="KW-0540">Nuclease</keyword>
<feature type="domain" description="RNase H type-1" evidence="8">
    <location>
        <begin position="35"/>
        <end position="172"/>
    </location>
</feature>
<organism evidence="9 10">
    <name type="scientific">Mycena pura</name>
    <dbReference type="NCBI Taxonomy" id="153505"/>
    <lineage>
        <taxon>Eukaryota</taxon>
        <taxon>Fungi</taxon>
        <taxon>Dikarya</taxon>
        <taxon>Basidiomycota</taxon>
        <taxon>Agaricomycotina</taxon>
        <taxon>Agaricomycetes</taxon>
        <taxon>Agaricomycetidae</taxon>
        <taxon>Agaricales</taxon>
        <taxon>Marasmiineae</taxon>
        <taxon>Mycenaceae</taxon>
        <taxon>Mycena</taxon>
    </lineage>
</organism>
<dbReference type="InterPro" id="IPR002156">
    <property type="entry name" value="RNaseH_domain"/>
</dbReference>
<dbReference type="PROSITE" id="PS50879">
    <property type="entry name" value="RNASE_H_1"/>
    <property type="match status" value="1"/>
</dbReference>
<dbReference type="GO" id="GO:0043137">
    <property type="term" value="P:DNA replication, removal of RNA primer"/>
    <property type="evidence" value="ECO:0007669"/>
    <property type="project" value="TreeGrafter"/>
</dbReference>
<dbReference type="Gene3D" id="3.30.420.10">
    <property type="entry name" value="Ribonuclease H-like superfamily/Ribonuclease H"/>
    <property type="match status" value="1"/>
</dbReference>
<dbReference type="EC" id="3.1.26.4" evidence="3"/>
<dbReference type="PANTHER" id="PTHR10642:SF26">
    <property type="entry name" value="RIBONUCLEASE H1"/>
    <property type="match status" value="1"/>
</dbReference>
<evidence type="ECO:0000256" key="7">
    <source>
        <dbReference type="ARBA" id="ARBA00022801"/>
    </source>
</evidence>
<proteinExistence type="inferred from homology"/>
<dbReference type="EMBL" id="JARJCW010000010">
    <property type="protein sequence ID" value="KAJ7220073.1"/>
    <property type="molecule type" value="Genomic_DNA"/>
</dbReference>
<evidence type="ECO:0000313" key="9">
    <source>
        <dbReference type="EMBL" id="KAJ7220073.1"/>
    </source>
</evidence>
<feature type="non-terminal residue" evidence="9">
    <location>
        <position position="172"/>
    </location>
</feature>
<keyword evidence="10" id="KW-1185">Reference proteome</keyword>
<dbReference type="GO" id="GO:0004523">
    <property type="term" value="F:RNA-DNA hybrid ribonuclease activity"/>
    <property type="evidence" value="ECO:0007669"/>
    <property type="project" value="UniProtKB-EC"/>
</dbReference>
<dbReference type="Pfam" id="PF00075">
    <property type="entry name" value="RNase_H"/>
    <property type="match status" value="1"/>
</dbReference>
<dbReference type="InterPro" id="IPR012337">
    <property type="entry name" value="RNaseH-like_sf"/>
</dbReference>
<evidence type="ECO:0000256" key="2">
    <source>
        <dbReference type="ARBA" id="ARBA00005300"/>
    </source>
</evidence>
<feature type="non-terminal residue" evidence="9">
    <location>
        <position position="1"/>
    </location>
</feature>
<evidence type="ECO:0000256" key="1">
    <source>
        <dbReference type="ARBA" id="ARBA00000077"/>
    </source>
</evidence>
<keyword evidence="5" id="KW-0479">Metal-binding</keyword>